<dbReference type="PANTHER" id="PTHR46599">
    <property type="entry name" value="PIGGYBAC TRANSPOSABLE ELEMENT-DERIVED PROTEIN 4"/>
    <property type="match status" value="1"/>
</dbReference>
<gene>
    <name evidence="2" type="ORF">QE152_g15587</name>
</gene>
<dbReference type="AlphaFoldDB" id="A0AAW1L6G1"/>
<organism evidence="2 3">
    <name type="scientific">Popillia japonica</name>
    <name type="common">Japanese beetle</name>
    <dbReference type="NCBI Taxonomy" id="7064"/>
    <lineage>
        <taxon>Eukaryota</taxon>
        <taxon>Metazoa</taxon>
        <taxon>Ecdysozoa</taxon>
        <taxon>Arthropoda</taxon>
        <taxon>Hexapoda</taxon>
        <taxon>Insecta</taxon>
        <taxon>Pterygota</taxon>
        <taxon>Neoptera</taxon>
        <taxon>Endopterygota</taxon>
        <taxon>Coleoptera</taxon>
        <taxon>Polyphaga</taxon>
        <taxon>Scarabaeiformia</taxon>
        <taxon>Scarabaeidae</taxon>
        <taxon>Rutelinae</taxon>
        <taxon>Popillia</taxon>
    </lineage>
</organism>
<protein>
    <submittedName>
        <fullName evidence="2">Transposase IS4</fullName>
    </submittedName>
</protein>
<dbReference type="Proteomes" id="UP001458880">
    <property type="component" value="Unassembled WGS sequence"/>
</dbReference>
<accession>A0AAW1L6G1</accession>
<evidence type="ECO:0000313" key="3">
    <source>
        <dbReference type="Proteomes" id="UP001458880"/>
    </source>
</evidence>
<proteinExistence type="predicted"/>
<evidence type="ECO:0000259" key="1">
    <source>
        <dbReference type="Pfam" id="PF13843"/>
    </source>
</evidence>
<comment type="caution">
    <text evidence="2">The sequence shown here is derived from an EMBL/GenBank/DDBJ whole genome shotgun (WGS) entry which is preliminary data.</text>
</comment>
<reference evidence="2 3" key="1">
    <citation type="journal article" date="2024" name="BMC Genomics">
        <title>De novo assembly and annotation of Popillia japonica's genome with initial clues to its potential as an invasive pest.</title>
        <authorList>
            <person name="Cucini C."/>
            <person name="Boschi S."/>
            <person name="Funari R."/>
            <person name="Cardaioli E."/>
            <person name="Iannotti N."/>
            <person name="Marturano G."/>
            <person name="Paoli F."/>
            <person name="Bruttini M."/>
            <person name="Carapelli A."/>
            <person name="Frati F."/>
            <person name="Nardi F."/>
        </authorList>
    </citation>
    <scope>NUCLEOTIDE SEQUENCE [LARGE SCALE GENOMIC DNA]</scope>
    <source>
        <strain evidence="2">DMR45628</strain>
    </source>
</reference>
<keyword evidence="3" id="KW-1185">Reference proteome</keyword>
<dbReference type="PANTHER" id="PTHR46599:SF3">
    <property type="entry name" value="PIGGYBAC TRANSPOSABLE ELEMENT-DERIVED PROTEIN 4"/>
    <property type="match status" value="1"/>
</dbReference>
<feature type="domain" description="PiggyBac transposable element-derived protein" evidence="1">
    <location>
        <begin position="50"/>
        <end position="286"/>
    </location>
</feature>
<dbReference type="InterPro" id="IPR029526">
    <property type="entry name" value="PGBD"/>
</dbReference>
<name>A0AAW1L6G1_POPJA</name>
<sequence length="286" mass="33130">MSGRRFEQILRVTCCSRPEAKGKDKIQPLIDLIISQCQSTFGPSKEAKGKDKIQPLIDLIISQCQSTFGPSKKLSLDESLLHFRGRLSFRVYIKGKKSRYGIKFFELTTSDGYLLNIEMYSGTTTNNDLHNTEALVLRLMKPYLLKGHELFMDNYYNSVDLSDKLLTLKTHANGTIRSNRKGNPKELINKKIRKGEHFWVRKKQVYVSKWKDKHDVLVITTRNHPRLITVKNKFGKEKIKPEEVSSYNDHMSGIDRLDQMTSAYSSPRKTIRLYKKVIFHLLDICV</sequence>
<dbReference type="EMBL" id="JASPKY010000155">
    <property type="protein sequence ID" value="KAK9729925.1"/>
    <property type="molecule type" value="Genomic_DNA"/>
</dbReference>
<evidence type="ECO:0000313" key="2">
    <source>
        <dbReference type="EMBL" id="KAK9729925.1"/>
    </source>
</evidence>
<dbReference type="Pfam" id="PF13843">
    <property type="entry name" value="DDE_Tnp_1_7"/>
    <property type="match status" value="1"/>
</dbReference>